<proteinExistence type="predicted"/>
<accession>A0ABQ8UDP0</accession>
<keyword evidence="2" id="KW-1185">Reference proteome</keyword>
<gene>
    <name evidence="1" type="ORF">PAPYR_7190</name>
</gene>
<dbReference type="EMBL" id="JAPMOS010000048">
    <property type="protein sequence ID" value="KAJ4457378.1"/>
    <property type="molecule type" value="Genomic_DNA"/>
</dbReference>
<comment type="caution">
    <text evidence="1">The sequence shown here is derived from an EMBL/GenBank/DDBJ whole genome shotgun (WGS) entry which is preliminary data.</text>
</comment>
<evidence type="ECO:0000313" key="1">
    <source>
        <dbReference type="EMBL" id="KAJ4457378.1"/>
    </source>
</evidence>
<name>A0ABQ8UDP0_9EUKA</name>
<dbReference type="Proteomes" id="UP001141327">
    <property type="component" value="Unassembled WGS sequence"/>
</dbReference>
<evidence type="ECO:0000313" key="2">
    <source>
        <dbReference type="Proteomes" id="UP001141327"/>
    </source>
</evidence>
<sequence length="80" mass="8589">MDYATSINPAACSVLITNRRAERASIMNLVGPRSHELAFDKIAQSEAIALHACYSTQPPKAKVKVEGRVSSGISHHQLSG</sequence>
<organism evidence="1 2">
    <name type="scientific">Paratrimastix pyriformis</name>
    <dbReference type="NCBI Taxonomy" id="342808"/>
    <lineage>
        <taxon>Eukaryota</taxon>
        <taxon>Metamonada</taxon>
        <taxon>Preaxostyla</taxon>
        <taxon>Paratrimastigidae</taxon>
        <taxon>Paratrimastix</taxon>
    </lineage>
</organism>
<protein>
    <submittedName>
        <fullName evidence="1">Uncharacterized protein</fullName>
    </submittedName>
</protein>
<reference evidence="1" key="1">
    <citation type="journal article" date="2022" name="bioRxiv">
        <title>Genomics of Preaxostyla Flagellates Illuminates Evolutionary Transitions and the Path Towards Mitochondrial Loss.</title>
        <authorList>
            <person name="Novak L.V.F."/>
            <person name="Treitli S.C."/>
            <person name="Pyrih J."/>
            <person name="Halakuc P."/>
            <person name="Pipaliya S.V."/>
            <person name="Vacek V."/>
            <person name="Brzon O."/>
            <person name="Soukal P."/>
            <person name="Eme L."/>
            <person name="Dacks J.B."/>
            <person name="Karnkowska A."/>
            <person name="Elias M."/>
            <person name="Hampl V."/>
        </authorList>
    </citation>
    <scope>NUCLEOTIDE SEQUENCE</scope>
    <source>
        <strain evidence="1">RCP-MX</strain>
    </source>
</reference>